<evidence type="ECO:0000256" key="3">
    <source>
        <dbReference type="ARBA" id="ARBA00022643"/>
    </source>
</evidence>
<dbReference type="Pfam" id="PF01243">
    <property type="entry name" value="PNPOx_N"/>
    <property type="match status" value="1"/>
</dbReference>
<comment type="pathway">
    <text evidence="5">Cofactor metabolism; pyridoxal 5'-phosphate salvage; pyridoxal 5'-phosphate from pyridoxamine 5'-phosphate: step 1/1.</text>
</comment>
<dbReference type="GO" id="GO:0008615">
    <property type="term" value="P:pyridoxine biosynthetic process"/>
    <property type="evidence" value="ECO:0007669"/>
    <property type="project" value="UniProtKB-UniRule"/>
</dbReference>
<dbReference type="NCBIfam" id="TIGR00558">
    <property type="entry name" value="pdxH"/>
    <property type="match status" value="1"/>
</dbReference>
<comment type="catalytic activity">
    <reaction evidence="5">
        <text>pyridoxine 5'-phosphate + O2 = pyridoxal 5'-phosphate + H2O2</text>
        <dbReference type="Rhea" id="RHEA:15149"/>
        <dbReference type="ChEBI" id="CHEBI:15379"/>
        <dbReference type="ChEBI" id="CHEBI:16240"/>
        <dbReference type="ChEBI" id="CHEBI:58589"/>
        <dbReference type="ChEBI" id="CHEBI:597326"/>
        <dbReference type="EC" id="1.4.3.5"/>
    </reaction>
</comment>
<comment type="caution">
    <text evidence="5">Lacks conserved residue(s) required for the propagation of feature annotation.</text>
</comment>
<evidence type="ECO:0000256" key="1">
    <source>
        <dbReference type="ARBA" id="ARBA00007301"/>
    </source>
</evidence>
<name>A0A1I6S325_9FLAO</name>
<keyword evidence="3 5" id="KW-0288">FMN</keyword>
<comment type="similarity">
    <text evidence="1 5">Belongs to the pyridoxamine 5'-phosphate oxidase family.</text>
</comment>
<dbReference type="InterPro" id="IPR019740">
    <property type="entry name" value="Pyridox_Oxase_CS"/>
</dbReference>
<gene>
    <name evidence="5" type="primary">pdxH</name>
    <name evidence="10" type="ORF">SAMN04488006_2768</name>
</gene>
<keyword evidence="2 5" id="KW-0285">Flavoprotein</keyword>
<feature type="domain" description="Pyridoxamine 5'-phosphate oxidase N-terminal" evidence="8">
    <location>
        <begin position="45"/>
        <end position="159"/>
    </location>
</feature>
<feature type="binding site" evidence="5 7">
    <location>
        <begin position="142"/>
        <end position="143"/>
    </location>
    <ligand>
        <name>FMN</name>
        <dbReference type="ChEBI" id="CHEBI:58210"/>
    </ligand>
</feature>
<comment type="function">
    <text evidence="5">Catalyzes the oxidation of either pyridoxine 5'-phosphate (PNP) or pyridoxamine 5'-phosphate (PMP) into pyridoxal 5'-phosphate (PLP).</text>
</comment>
<dbReference type="NCBIfam" id="NF004231">
    <property type="entry name" value="PRK05679.1"/>
    <property type="match status" value="1"/>
</dbReference>
<dbReference type="InterPro" id="IPR012349">
    <property type="entry name" value="Split_barrel_FMN-bd"/>
</dbReference>
<evidence type="ECO:0000256" key="2">
    <source>
        <dbReference type="ARBA" id="ARBA00022630"/>
    </source>
</evidence>
<feature type="binding site" evidence="5 6">
    <location>
        <position position="68"/>
    </location>
    <ligand>
        <name>substrate</name>
    </ligand>
</feature>
<dbReference type="InterPro" id="IPR011576">
    <property type="entry name" value="Pyridox_Oxase_N"/>
</dbReference>
<sequence>MEKDLSNYRRNYVKKELSLKEVSENPMELFQKWFFEVEEFGGDVESNAMTIATIGKDGFPKSRAVLLKKYTWEGFIFYTNYNSEKGKAIEENPNVCLSFLWHNIERQVIIKGIAEKISENLSDGYFESRPDGSKLGAWASDQSEVVPSRKYLDDRLTTFEKQFENKEITRPKYWGGYIVKPVSIEFWQGRANRMHDRIRYTLQENFDWKIERLAP</sequence>
<dbReference type="PANTHER" id="PTHR10851:SF0">
    <property type="entry name" value="PYRIDOXINE-5'-PHOSPHATE OXIDASE"/>
    <property type="match status" value="1"/>
</dbReference>
<protein>
    <recommendedName>
        <fullName evidence="5">Pyridoxine/pyridoxamine 5'-phosphate oxidase</fullName>
        <ecNumber evidence="5">1.4.3.5</ecNumber>
    </recommendedName>
    <alternativeName>
        <fullName evidence="5">PNP/PMP oxidase</fullName>
        <shortName evidence="5">PNPOx</shortName>
    </alternativeName>
    <alternativeName>
        <fullName evidence="5">Pyridoxal 5'-phosphate synthase</fullName>
    </alternativeName>
</protein>
<dbReference type="SUPFAM" id="SSF50475">
    <property type="entry name" value="FMN-binding split barrel"/>
    <property type="match status" value="1"/>
</dbReference>
<dbReference type="AlphaFoldDB" id="A0A1I6S325"/>
<evidence type="ECO:0000313" key="11">
    <source>
        <dbReference type="Proteomes" id="UP000199312"/>
    </source>
</evidence>
<feature type="binding site" evidence="6">
    <location>
        <begin position="9"/>
        <end position="12"/>
    </location>
    <ligand>
        <name>substrate</name>
    </ligand>
</feature>
<reference evidence="11" key="1">
    <citation type="submission" date="2016-10" db="EMBL/GenBank/DDBJ databases">
        <authorList>
            <person name="Varghese N."/>
            <person name="Submissions S."/>
        </authorList>
    </citation>
    <scope>NUCLEOTIDE SEQUENCE [LARGE SCALE GENOMIC DNA]</scope>
    <source>
        <strain evidence="11">DSM 24450</strain>
    </source>
</reference>
<feature type="binding site" evidence="5 6">
    <location>
        <position position="129"/>
    </location>
    <ligand>
        <name>substrate</name>
    </ligand>
</feature>
<evidence type="ECO:0000256" key="7">
    <source>
        <dbReference type="PIRSR" id="PIRSR000190-2"/>
    </source>
</evidence>
<dbReference type="OrthoDB" id="9780392at2"/>
<dbReference type="InterPro" id="IPR019576">
    <property type="entry name" value="Pyridoxamine_oxidase_dimer_C"/>
</dbReference>
<dbReference type="PROSITE" id="PS01064">
    <property type="entry name" value="PYRIDOX_OXIDASE"/>
    <property type="match status" value="1"/>
</dbReference>
<evidence type="ECO:0000259" key="8">
    <source>
        <dbReference type="Pfam" id="PF01243"/>
    </source>
</evidence>
<evidence type="ECO:0000259" key="9">
    <source>
        <dbReference type="Pfam" id="PF10590"/>
    </source>
</evidence>
<feature type="binding site" evidence="5 7">
    <location>
        <begin position="63"/>
        <end position="68"/>
    </location>
    <ligand>
        <name>FMN</name>
        <dbReference type="ChEBI" id="CHEBI:58210"/>
    </ligand>
</feature>
<feature type="binding site" evidence="5 7">
    <location>
        <position position="107"/>
    </location>
    <ligand>
        <name>FMN</name>
        <dbReference type="ChEBI" id="CHEBI:58210"/>
    </ligand>
</feature>
<keyword evidence="4 5" id="KW-0560">Oxidoreductase</keyword>
<dbReference type="EC" id="1.4.3.5" evidence="5"/>
<comment type="pathway">
    <text evidence="5">Cofactor metabolism; pyridoxal 5'-phosphate salvage; pyridoxal 5'-phosphate from pyridoxine 5'-phosphate: step 1/1.</text>
</comment>
<dbReference type="RefSeq" id="WP_090228354.1">
    <property type="nucleotide sequence ID" value="NZ_FOZP01000007.1"/>
</dbReference>
<dbReference type="Gene3D" id="2.30.110.10">
    <property type="entry name" value="Electron Transport, Fmn-binding Protein, Chain A"/>
    <property type="match status" value="1"/>
</dbReference>
<keyword evidence="11" id="KW-1185">Reference proteome</keyword>
<feature type="binding site" evidence="5 7">
    <location>
        <position position="197"/>
    </location>
    <ligand>
        <name>FMN</name>
        <dbReference type="ChEBI" id="CHEBI:58210"/>
    </ligand>
</feature>
<evidence type="ECO:0000256" key="4">
    <source>
        <dbReference type="ARBA" id="ARBA00023002"/>
    </source>
</evidence>
<dbReference type="HAMAP" id="MF_01629">
    <property type="entry name" value="PdxH"/>
    <property type="match status" value="1"/>
</dbReference>
<dbReference type="EMBL" id="FOZP01000007">
    <property type="protein sequence ID" value="SFS71339.1"/>
    <property type="molecule type" value="Genomic_DNA"/>
</dbReference>
<organism evidence="10 11">
    <name type="scientific">Lutibacter maritimus</name>
    <dbReference type="NCBI Taxonomy" id="593133"/>
    <lineage>
        <taxon>Bacteria</taxon>
        <taxon>Pseudomonadati</taxon>
        <taxon>Bacteroidota</taxon>
        <taxon>Flavobacteriia</taxon>
        <taxon>Flavobacteriales</taxon>
        <taxon>Flavobacteriaceae</taxon>
        <taxon>Lutibacter</taxon>
    </lineage>
</organism>
<dbReference type="PIRSF" id="PIRSF000190">
    <property type="entry name" value="Pyd_amn-ph_oxd"/>
    <property type="match status" value="1"/>
</dbReference>
<dbReference type="UniPathway" id="UPA01068">
    <property type="reaction ID" value="UER00304"/>
</dbReference>
<feature type="domain" description="Pyridoxine 5'-phosphate oxidase dimerisation C-terminal" evidence="9">
    <location>
        <begin position="174"/>
        <end position="215"/>
    </location>
</feature>
<feature type="binding site" evidence="5 7">
    <location>
        <position position="187"/>
    </location>
    <ligand>
        <name>FMN</name>
        <dbReference type="ChEBI" id="CHEBI:58210"/>
    </ligand>
</feature>
<dbReference type="Proteomes" id="UP000199312">
    <property type="component" value="Unassembled WGS sequence"/>
</dbReference>
<evidence type="ECO:0000256" key="6">
    <source>
        <dbReference type="PIRSR" id="PIRSR000190-1"/>
    </source>
</evidence>
<comment type="catalytic activity">
    <reaction evidence="5">
        <text>pyridoxamine 5'-phosphate + O2 + H2O = pyridoxal 5'-phosphate + H2O2 + NH4(+)</text>
        <dbReference type="Rhea" id="RHEA:15817"/>
        <dbReference type="ChEBI" id="CHEBI:15377"/>
        <dbReference type="ChEBI" id="CHEBI:15379"/>
        <dbReference type="ChEBI" id="CHEBI:16240"/>
        <dbReference type="ChEBI" id="CHEBI:28938"/>
        <dbReference type="ChEBI" id="CHEBI:58451"/>
        <dbReference type="ChEBI" id="CHEBI:597326"/>
        <dbReference type="EC" id="1.4.3.5"/>
    </reaction>
</comment>
<accession>A0A1I6S325</accession>
<proteinExistence type="inferred from homology"/>
<feature type="binding site" evidence="5 7">
    <location>
        <begin position="78"/>
        <end position="79"/>
    </location>
    <ligand>
        <name>FMN</name>
        <dbReference type="ChEBI" id="CHEBI:58210"/>
    </ligand>
</feature>
<feature type="binding site" evidence="5 6">
    <location>
        <position position="125"/>
    </location>
    <ligand>
        <name>substrate</name>
    </ligand>
</feature>
<comment type="subunit">
    <text evidence="5">Homodimer.</text>
</comment>
<comment type="cofactor">
    <cofactor evidence="5 7">
        <name>FMN</name>
        <dbReference type="ChEBI" id="CHEBI:58210"/>
    </cofactor>
    <text evidence="5 7">Binds 1 FMN per subunit.</text>
</comment>
<feature type="binding site" evidence="5 7">
    <location>
        <position position="85"/>
    </location>
    <ligand>
        <name>FMN</name>
        <dbReference type="ChEBI" id="CHEBI:58210"/>
    </ligand>
</feature>
<dbReference type="STRING" id="593133.SAMN04488006_2768"/>
<feature type="binding site" evidence="5 6">
    <location>
        <begin position="193"/>
        <end position="195"/>
    </location>
    <ligand>
        <name>substrate</name>
    </ligand>
</feature>
<dbReference type="GO" id="GO:0010181">
    <property type="term" value="F:FMN binding"/>
    <property type="evidence" value="ECO:0007669"/>
    <property type="project" value="UniProtKB-UniRule"/>
</dbReference>
<evidence type="ECO:0000313" key="10">
    <source>
        <dbReference type="EMBL" id="SFS71339.1"/>
    </source>
</evidence>
<dbReference type="InterPro" id="IPR000659">
    <property type="entry name" value="Pyridox_Oxase"/>
</dbReference>
<evidence type="ECO:0000256" key="5">
    <source>
        <dbReference type="HAMAP-Rule" id="MF_01629"/>
    </source>
</evidence>
<feature type="binding site" evidence="5 6">
    <location>
        <position position="133"/>
    </location>
    <ligand>
        <name>substrate</name>
    </ligand>
</feature>
<keyword evidence="5" id="KW-0664">Pyridoxine biosynthesis</keyword>
<dbReference type="PANTHER" id="PTHR10851">
    <property type="entry name" value="PYRIDOXINE-5-PHOSPHATE OXIDASE"/>
    <property type="match status" value="1"/>
</dbReference>
<dbReference type="GO" id="GO:0004733">
    <property type="term" value="F:pyridoxamine phosphate oxidase activity"/>
    <property type="evidence" value="ECO:0007669"/>
    <property type="project" value="UniProtKB-UniRule"/>
</dbReference>
<dbReference type="Pfam" id="PF10590">
    <property type="entry name" value="PNP_phzG_C"/>
    <property type="match status" value="1"/>
</dbReference>